<evidence type="ECO:0000256" key="1">
    <source>
        <dbReference type="SAM" id="MobiDB-lite"/>
    </source>
</evidence>
<evidence type="ECO:0000313" key="2">
    <source>
        <dbReference type="EMBL" id="GFD52241.1"/>
    </source>
</evidence>
<dbReference type="AlphaFoldDB" id="A0A699X530"/>
<name>A0A699X530_TANCI</name>
<dbReference type="EMBL" id="BKCJ011779808">
    <property type="protein sequence ID" value="GFD52241.1"/>
    <property type="molecule type" value="Genomic_DNA"/>
</dbReference>
<protein>
    <submittedName>
        <fullName evidence="2">Uncharacterized protein</fullName>
    </submittedName>
</protein>
<comment type="caution">
    <text evidence="2">The sequence shown here is derived from an EMBL/GenBank/DDBJ whole genome shotgun (WGS) entry which is preliminary data.</text>
</comment>
<proteinExistence type="predicted"/>
<accession>A0A699X530</accession>
<feature type="compositionally biased region" description="Polar residues" evidence="1">
    <location>
        <begin position="36"/>
        <end position="55"/>
    </location>
</feature>
<organism evidence="2">
    <name type="scientific">Tanacetum cinerariifolium</name>
    <name type="common">Dalmatian daisy</name>
    <name type="synonym">Chrysanthemum cinerariifolium</name>
    <dbReference type="NCBI Taxonomy" id="118510"/>
    <lineage>
        <taxon>Eukaryota</taxon>
        <taxon>Viridiplantae</taxon>
        <taxon>Streptophyta</taxon>
        <taxon>Embryophyta</taxon>
        <taxon>Tracheophyta</taxon>
        <taxon>Spermatophyta</taxon>
        <taxon>Magnoliopsida</taxon>
        <taxon>eudicotyledons</taxon>
        <taxon>Gunneridae</taxon>
        <taxon>Pentapetalae</taxon>
        <taxon>asterids</taxon>
        <taxon>campanulids</taxon>
        <taxon>Asterales</taxon>
        <taxon>Asteraceae</taxon>
        <taxon>Asteroideae</taxon>
        <taxon>Anthemideae</taxon>
        <taxon>Anthemidinae</taxon>
        <taxon>Tanacetum</taxon>
    </lineage>
</organism>
<sequence>MDRLNVCDRFDCNSNGGREGTCMLYSELADGPKLHVSSSKQQWHNDQAYHSNSPSDDVREYDGCDKVDNH</sequence>
<feature type="compositionally biased region" description="Basic and acidic residues" evidence="1">
    <location>
        <begin position="56"/>
        <end position="70"/>
    </location>
</feature>
<gene>
    <name evidence="2" type="ORF">Tci_924210</name>
</gene>
<feature type="region of interest" description="Disordered" evidence="1">
    <location>
        <begin position="36"/>
        <end position="70"/>
    </location>
</feature>
<reference evidence="2" key="1">
    <citation type="journal article" date="2019" name="Sci. Rep.">
        <title>Draft genome of Tanacetum cinerariifolium, the natural source of mosquito coil.</title>
        <authorList>
            <person name="Yamashiro T."/>
            <person name="Shiraishi A."/>
            <person name="Satake H."/>
            <person name="Nakayama K."/>
        </authorList>
    </citation>
    <scope>NUCLEOTIDE SEQUENCE</scope>
</reference>